<dbReference type="Gene3D" id="3.40.1170.10">
    <property type="entry name" value="DNA repair protein MutS, domain I"/>
    <property type="match status" value="1"/>
</dbReference>
<evidence type="ECO:0000256" key="8">
    <source>
        <dbReference type="ARBA" id="ARBA00024647"/>
    </source>
</evidence>
<dbReference type="Gene3D" id="1.10.1420.10">
    <property type="match status" value="2"/>
</dbReference>
<keyword evidence="7" id="KW-0234">DNA repair</keyword>
<keyword evidence="4" id="KW-0227">DNA damage</keyword>
<keyword evidence="6" id="KW-0238">DNA-binding</keyword>
<sequence>MPKSSSKKTSTHTPMMRQYLGIKAENPDLLLFYRMGDFYELFFDDAKKAAELLNITLTARGKSNGEPIPMAGVPYHAAEQYLSRLLKHGISVGICEQIGDPTTSKGPVERKVARILTPGTVTDDYLLNERRDNLLLAIYGQGDKTKQQFGIAHLDLSCGRFVVQQIDGIETLYNELERLHPAEILLSEEADFTLNSNLPTTQRPPWLFDQDTATELLQKQFGTYDLAGFGCDDMPIAIIAAGALLDYINETQRTALPHITSLQTESSDDGIVLDAASRKNLELEESLHGEQKHTLIAVLDKTATSMGSRLLRRWLNKPLKDQQQLSNRHQAIAGFTQHFDYENIHQQLRQVGDIERIISRVAIGSARPRDLSTLRNSLHIIPAVHHILDQIEQSHLSNLRQQINQHSELLALLDASIIENPPVLIRDGGVIAEGYDKDLDELRNLSKNSDQYLLDLETREKKRTGINSLKVAYNRVHG</sequence>
<protein>
    <recommendedName>
        <fullName evidence="2">DNA mismatch repair protein MutS</fullName>
    </recommendedName>
</protein>
<dbReference type="InterPro" id="IPR007860">
    <property type="entry name" value="DNA_mmatch_repair_MutS_con_dom"/>
</dbReference>
<evidence type="ECO:0000256" key="6">
    <source>
        <dbReference type="ARBA" id="ARBA00023125"/>
    </source>
</evidence>
<dbReference type="GO" id="GO:0005829">
    <property type="term" value="C:cytosol"/>
    <property type="evidence" value="ECO:0007669"/>
    <property type="project" value="TreeGrafter"/>
</dbReference>
<dbReference type="EMBL" id="DRMS01000141">
    <property type="protein sequence ID" value="HFC91841.1"/>
    <property type="molecule type" value="Genomic_DNA"/>
</dbReference>
<organism evidence="10">
    <name type="scientific">Leucothrix mucor</name>
    <dbReference type="NCBI Taxonomy" id="45248"/>
    <lineage>
        <taxon>Bacteria</taxon>
        <taxon>Pseudomonadati</taxon>
        <taxon>Pseudomonadota</taxon>
        <taxon>Gammaproteobacteria</taxon>
        <taxon>Thiotrichales</taxon>
        <taxon>Thiotrichaceae</taxon>
        <taxon>Leucothrix</taxon>
    </lineage>
</organism>
<feature type="domain" description="DNA mismatch repair protein MutS core" evidence="9">
    <location>
        <begin position="290"/>
        <end position="478"/>
    </location>
</feature>
<comment type="similarity">
    <text evidence="1">Belongs to the DNA mismatch repair MutS family.</text>
</comment>
<evidence type="ECO:0000256" key="1">
    <source>
        <dbReference type="ARBA" id="ARBA00006271"/>
    </source>
</evidence>
<dbReference type="SMART" id="SM00533">
    <property type="entry name" value="MUTSd"/>
    <property type="match status" value="1"/>
</dbReference>
<proteinExistence type="inferred from homology"/>
<dbReference type="InterPro" id="IPR045076">
    <property type="entry name" value="MutS"/>
</dbReference>
<dbReference type="Pfam" id="PF05188">
    <property type="entry name" value="MutS_II"/>
    <property type="match status" value="1"/>
</dbReference>
<dbReference type="Pfam" id="PF05192">
    <property type="entry name" value="MutS_III"/>
    <property type="match status" value="1"/>
</dbReference>
<evidence type="ECO:0000256" key="7">
    <source>
        <dbReference type="ARBA" id="ARBA00023204"/>
    </source>
</evidence>
<evidence type="ECO:0000256" key="5">
    <source>
        <dbReference type="ARBA" id="ARBA00022840"/>
    </source>
</evidence>
<dbReference type="InterPro" id="IPR007695">
    <property type="entry name" value="DNA_mismatch_repair_MutS-lik_N"/>
</dbReference>
<dbReference type="InterPro" id="IPR007696">
    <property type="entry name" value="DNA_mismatch_repair_MutS_core"/>
</dbReference>
<dbReference type="PANTHER" id="PTHR11361">
    <property type="entry name" value="DNA MISMATCH REPAIR PROTEIN MUTS FAMILY MEMBER"/>
    <property type="match status" value="1"/>
</dbReference>
<dbReference type="GO" id="GO:0005524">
    <property type="term" value="F:ATP binding"/>
    <property type="evidence" value="ECO:0007669"/>
    <property type="project" value="UniProtKB-KW"/>
</dbReference>
<dbReference type="FunFam" id="1.10.1420.10:FF:000001">
    <property type="entry name" value="DNA mismatch repair protein MutS"/>
    <property type="match status" value="1"/>
</dbReference>
<evidence type="ECO:0000313" key="10">
    <source>
        <dbReference type="EMBL" id="HFC91841.1"/>
    </source>
</evidence>
<dbReference type="InterPro" id="IPR036678">
    <property type="entry name" value="MutS_con_dom_sf"/>
</dbReference>
<evidence type="ECO:0000256" key="2">
    <source>
        <dbReference type="ARBA" id="ARBA00021982"/>
    </source>
</evidence>
<dbReference type="FunFam" id="3.40.1170.10:FF:000001">
    <property type="entry name" value="DNA mismatch repair protein MutS"/>
    <property type="match status" value="1"/>
</dbReference>
<dbReference type="SUPFAM" id="SSF53150">
    <property type="entry name" value="DNA repair protein MutS, domain II"/>
    <property type="match status" value="1"/>
</dbReference>
<gene>
    <name evidence="10" type="primary">mutS</name>
    <name evidence="10" type="ORF">ENJ51_03425</name>
</gene>
<accession>A0A7V2T200</accession>
<keyword evidence="3" id="KW-0547">Nucleotide-binding</keyword>
<dbReference type="Pfam" id="PF01624">
    <property type="entry name" value="MutS_I"/>
    <property type="match status" value="1"/>
</dbReference>
<evidence type="ECO:0000259" key="9">
    <source>
        <dbReference type="SMART" id="SM00533"/>
    </source>
</evidence>
<dbReference type="AlphaFoldDB" id="A0A7V2T200"/>
<dbReference type="GO" id="GO:0006298">
    <property type="term" value="P:mismatch repair"/>
    <property type="evidence" value="ECO:0007669"/>
    <property type="project" value="InterPro"/>
</dbReference>
<comment type="function">
    <text evidence="8">This protein is involved in the repair of mismatches in DNA. It is possible that it carries out the mismatch recognition step. This protein has a weak ATPase activity.</text>
</comment>
<dbReference type="SUPFAM" id="SSF55271">
    <property type="entry name" value="DNA repair protein MutS, domain I"/>
    <property type="match status" value="1"/>
</dbReference>
<keyword evidence="5" id="KW-0067">ATP-binding</keyword>
<dbReference type="Proteomes" id="UP000885750">
    <property type="component" value="Unassembled WGS sequence"/>
</dbReference>
<feature type="non-terminal residue" evidence="10">
    <location>
        <position position="478"/>
    </location>
</feature>
<dbReference type="Gene3D" id="3.30.420.110">
    <property type="entry name" value="MutS, connector domain"/>
    <property type="match status" value="1"/>
</dbReference>
<dbReference type="PANTHER" id="PTHR11361:SF34">
    <property type="entry name" value="DNA MISMATCH REPAIR PROTEIN MSH1, MITOCHONDRIAL"/>
    <property type="match status" value="1"/>
</dbReference>
<dbReference type="SUPFAM" id="SSF48334">
    <property type="entry name" value="DNA repair protein MutS, domain III"/>
    <property type="match status" value="1"/>
</dbReference>
<evidence type="ECO:0000256" key="4">
    <source>
        <dbReference type="ARBA" id="ARBA00022763"/>
    </source>
</evidence>
<dbReference type="GO" id="GO:0030983">
    <property type="term" value="F:mismatched DNA binding"/>
    <property type="evidence" value="ECO:0007669"/>
    <property type="project" value="InterPro"/>
</dbReference>
<comment type="caution">
    <text evidence="10">The sequence shown here is derived from an EMBL/GenBank/DDBJ whole genome shotgun (WGS) entry which is preliminary data.</text>
</comment>
<dbReference type="GO" id="GO:0140664">
    <property type="term" value="F:ATP-dependent DNA damage sensor activity"/>
    <property type="evidence" value="ECO:0007669"/>
    <property type="project" value="InterPro"/>
</dbReference>
<dbReference type="InterPro" id="IPR016151">
    <property type="entry name" value="DNA_mismatch_repair_MutS_N"/>
</dbReference>
<dbReference type="InterPro" id="IPR036187">
    <property type="entry name" value="DNA_mismatch_repair_MutS_sf"/>
</dbReference>
<dbReference type="NCBIfam" id="NF003810">
    <property type="entry name" value="PRK05399.1"/>
    <property type="match status" value="1"/>
</dbReference>
<name>A0A7V2T200_LEUMU</name>
<evidence type="ECO:0000256" key="3">
    <source>
        <dbReference type="ARBA" id="ARBA00022741"/>
    </source>
</evidence>
<reference evidence="10" key="1">
    <citation type="journal article" date="2020" name="mSystems">
        <title>Genome- and Community-Level Interaction Insights into Carbon Utilization and Element Cycling Functions of Hydrothermarchaeota in Hydrothermal Sediment.</title>
        <authorList>
            <person name="Zhou Z."/>
            <person name="Liu Y."/>
            <person name="Xu W."/>
            <person name="Pan J."/>
            <person name="Luo Z.H."/>
            <person name="Li M."/>
        </authorList>
    </citation>
    <scope>NUCLEOTIDE SEQUENCE [LARGE SCALE GENOMIC DNA]</scope>
    <source>
        <strain evidence="10">HyVt-493</strain>
    </source>
</reference>